<evidence type="ECO:0000256" key="1">
    <source>
        <dbReference type="SAM" id="SignalP"/>
    </source>
</evidence>
<dbReference type="OrthoDB" id="6635296at2"/>
<comment type="caution">
    <text evidence="2">The sequence shown here is derived from an EMBL/GenBank/DDBJ whole genome shotgun (WGS) entry which is preliminary data.</text>
</comment>
<dbReference type="AlphaFoldDB" id="A0A2T4XTC8"/>
<protein>
    <submittedName>
        <fullName evidence="2">Uncharacterized protein</fullName>
    </submittedName>
</protein>
<dbReference type="EMBL" id="PZPP01000034">
    <property type="protein sequence ID" value="PTM33127.1"/>
    <property type="molecule type" value="Genomic_DNA"/>
</dbReference>
<feature type="signal peptide" evidence="1">
    <location>
        <begin position="1"/>
        <end position="23"/>
    </location>
</feature>
<feature type="chain" id="PRO_5030056947" evidence="1">
    <location>
        <begin position="24"/>
        <end position="122"/>
    </location>
</feature>
<evidence type="ECO:0000313" key="2">
    <source>
        <dbReference type="EMBL" id="PTM33127.1"/>
    </source>
</evidence>
<sequence length="122" mass="13341">MKRTIFFALSTFLLAMTASSVYASTEHTGMSDLRVQKTANASYCNPGSHRCEAPFTIGRDNIAKPDGSDKNYCNPGSHRCEAPFSTGRDNIAKPDGTDKNYCNPNSRKCNAPFTTGHDNINQ</sequence>
<organism evidence="2 3">
    <name type="scientific">Enterobacter cloacae</name>
    <dbReference type="NCBI Taxonomy" id="550"/>
    <lineage>
        <taxon>Bacteria</taxon>
        <taxon>Pseudomonadati</taxon>
        <taxon>Pseudomonadota</taxon>
        <taxon>Gammaproteobacteria</taxon>
        <taxon>Enterobacterales</taxon>
        <taxon>Enterobacteriaceae</taxon>
        <taxon>Enterobacter</taxon>
        <taxon>Enterobacter cloacae complex</taxon>
    </lineage>
</organism>
<proteinExistence type="predicted"/>
<keyword evidence="1" id="KW-0732">Signal</keyword>
<dbReference type="Proteomes" id="UP000241614">
    <property type="component" value="Unassembled WGS sequence"/>
</dbReference>
<evidence type="ECO:0000313" key="3">
    <source>
        <dbReference type="Proteomes" id="UP000241614"/>
    </source>
</evidence>
<name>A0A2T4XTC8_ENTCL</name>
<accession>A0A2T4XTC8</accession>
<gene>
    <name evidence="2" type="ORF">DA103_24650</name>
</gene>
<dbReference type="RefSeq" id="WP_000831397.1">
    <property type="nucleotide sequence ID" value="NZ_JARVIA010000105.1"/>
</dbReference>
<reference evidence="2 3" key="1">
    <citation type="submission" date="2018-04" db="EMBL/GenBank/DDBJ databases">
        <title>Genome sequencing reveals highly heavy metal resistance and biotechnology application of the novel Enterobacter cloacae amazonensis isolated from wastewater river in Manaus - Amazonas.</title>
        <authorList>
            <person name="Astolfi M.C.T."/>
            <person name="Carvalho E.B.D.S."/>
            <person name="Lacerda L.B."/>
            <person name="Pinto M.V."/>
            <person name="Nogueira V.B."/>
            <person name="Barros A.M."/>
            <person name="Astolfi-Filho S."/>
        </authorList>
    </citation>
    <scope>NUCLEOTIDE SEQUENCE [LARGE SCALE GENOMIC DNA]</scope>
    <source>
        <strain evidence="3">amazonensis</strain>
    </source>
</reference>